<evidence type="ECO:0000313" key="10">
    <source>
        <dbReference type="Proteomes" id="UP000232323"/>
    </source>
</evidence>
<dbReference type="PANTHER" id="PTHR45957:SF1">
    <property type="entry name" value="ANAPHASE-PROMOTING COMPLEX SUBUNIT 2"/>
    <property type="match status" value="1"/>
</dbReference>
<comment type="caution">
    <text evidence="9">The sequence shown here is derived from an EMBL/GenBank/DDBJ whole genome shotgun (WGS) entry which is preliminary data.</text>
</comment>
<accession>A0A250WW27</accession>
<evidence type="ECO:0000256" key="7">
    <source>
        <dbReference type="SAM" id="MobiDB-lite"/>
    </source>
</evidence>
<dbReference type="InterPro" id="IPR057975">
    <property type="entry name" value="TPR_ANAPC2"/>
</dbReference>
<evidence type="ECO:0000256" key="3">
    <source>
        <dbReference type="ARBA" id="ARBA00022776"/>
    </source>
</evidence>
<dbReference type="PROSITE" id="PS50069">
    <property type="entry name" value="CULLIN_2"/>
    <property type="match status" value="1"/>
</dbReference>
<dbReference type="SMART" id="SM00182">
    <property type="entry name" value="CULLIN"/>
    <property type="match status" value="1"/>
</dbReference>
<keyword evidence="5" id="KW-0131">Cell cycle</keyword>
<keyword evidence="2" id="KW-0132">Cell division</keyword>
<dbReference type="GO" id="GO:0070979">
    <property type="term" value="P:protein K11-linked ubiquitination"/>
    <property type="evidence" value="ECO:0007669"/>
    <property type="project" value="TreeGrafter"/>
</dbReference>
<reference evidence="9 10" key="1">
    <citation type="submission" date="2017-08" db="EMBL/GenBank/DDBJ databases">
        <title>Acidophilic green algal genome provides insights into adaptation to an acidic environment.</title>
        <authorList>
            <person name="Hirooka S."/>
            <person name="Hirose Y."/>
            <person name="Kanesaki Y."/>
            <person name="Higuchi S."/>
            <person name="Fujiwara T."/>
            <person name="Onuma R."/>
            <person name="Era A."/>
            <person name="Ohbayashi R."/>
            <person name="Uzuka A."/>
            <person name="Nozaki H."/>
            <person name="Yoshikawa H."/>
            <person name="Miyagishima S.Y."/>
        </authorList>
    </citation>
    <scope>NUCLEOTIDE SEQUENCE [LARGE SCALE GENOMIC DNA]</scope>
    <source>
        <strain evidence="9 10">NIES-2499</strain>
    </source>
</reference>
<name>A0A250WW27_9CHLO</name>
<dbReference type="GO" id="GO:0007091">
    <property type="term" value="P:metaphase/anaphase transition of mitotic cell cycle"/>
    <property type="evidence" value="ECO:0007669"/>
    <property type="project" value="TreeGrafter"/>
</dbReference>
<dbReference type="SUPFAM" id="SSF46785">
    <property type="entry name" value="Winged helix' DNA-binding domain"/>
    <property type="match status" value="1"/>
</dbReference>
<dbReference type="InterPro" id="IPR036390">
    <property type="entry name" value="WH_DNA-bd_sf"/>
</dbReference>
<comment type="similarity">
    <text evidence="6">Belongs to the cullin family.</text>
</comment>
<dbReference type="InterPro" id="IPR036388">
    <property type="entry name" value="WH-like_DNA-bd_sf"/>
</dbReference>
<evidence type="ECO:0000256" key="1">
    <source>
        <dbReference type="ARBA" id="ARBA00016068"/>
    </source>
</evidence>
<dbReference type="InterPro" id="IPR044554">
    <property type="entry name" value="ANAPC2"/>
</dbReference>
<evidence type="ECO:0000256" key="6">
    <source>
        <dbReference type="PROSITE-ProRule" id="PRU00330"/>
    </source>
</evidence>
<dbReference type="OrthoDB" id="5581181at2759"/>
<dbReference type="InterPro" id="IPR059120">
    <property type="entry name" value="Cullin-like_AB"/>
</dbReference>
<dbReference type="SUPFAM" id="SSF75632">
    <property type="entry name" value="Cullin homology domain"/>
    <property type="match status" value="1"/>
</dbReference>
<organism evidence="9 10">
    <name type="scientific">Chlamydomonas eustigma</name>
    <dbReference type="NCBI Taxonomy" id="1157962"/>
    <lineage>
        <taxon>Eukaryota</taxon>
        <taxon>Viridiplantae</taxon>
        <taxon>Chlorophyta</taxon>
        <taxon>core chlorophytes</taxon>
        <taxon>Chlorophyceae</taxon>
        <taxon>CS clade</taxon>
        <taxon>Chlamydomonadales</taxon>
        <taxon>Chlamydomonadaceae</taxon>
        <taxon>Chlamydomonas</taxon>
    </lineage>
</organism>
<sequence>MFDLRPISTKSGFELSNAKRSHYAQHKQFCGHLNTKTVQGDQHVFLEMAMHDMQAQVLQELLPQTWQKLHASITSVSQKGVVFSSHFAVVLASALKALADLVEKQCEQLCQLCQQVQNEALLSQQSVSSSGQHLSVIVNKGPAPGFCFMSTSTSDPLDVTPARELSNKLGSTGQEGHHMQHGYQNFYGFASSTLTSMYGLVQRHKAFVHAALTATDPINLHGLLVRFYHSRLDCLSRGSVFNHQDMKGGEEDMGEEGNQELGCAEMDEDHCSLEKDQAGALSWEELVTEIRQSMEKLGMSSYCEDAVTTAVYKHAQASLKCMAAGSFDSAILPQAKQYIDSVSMPFLRLALSAHTHHRTSKLQESWQLRLSYLMYERLCSLLMHKMFDIIVDYPDSMPVIQDVASCLQHTSQHSQLTNALRSSMARRLLHVGASASSIIHTYLSTIKALTFIQNVSGGPQLLPTVAEPIRQYLRTRPDAIKCLVSMITDSEQENDGEGGAGGSDEDADGEGDPLKAASGLNLLQELQKSALAACAPAGTRMDPDEEVLQACMYEKELQYKAPDLWWEMSPAAAAAYQDACIASSAHSAHFGSDLELKPPMPAKRKKEEEEEDIIGTLVGVFGSVDVFIQEYRSVLSKQLLWSSDYDCDRNIKTTELLKMRFGETVLHACEVMLKDMADSRRLNSNIHAAQQLLPMPSYNTIQGHEAHAVNPQQLREAHAECNESAAPMCVDSVMLDAGSAETASALDGPSSIEVTPSDEETEPVPFSALIMSHLFWPKSRTREKDVEAKVLLPTEISVAMQTYGERYTQLKTPRKLTWQPHRGMVELEVSVGGVNVALRVSPVLATLLLRFRGDEQVSAVELAQQVGLPHHLVHHKMSFWVHHGLVLELKQGSSSNTSVNSVNALRRRQRQRDHGASAAAAVSSFESYPVYRRAPSLDPSLHGSVISEEDSEEETAAAAGSSQDMLLEVMRPYENYISGMLTNYKQLPLDRLHKMLQLFVISPKYDKSVDQLGAYMAHLVSVGKVAVENNQYKKSPAPRMDVENRTL</sequence>
<dbReference type="GO" id="GO:0005680">
    <property type="term" value="C:anaphase-promoting complex"/>
    <property type="evidence" value="ECO:0007669"/>
    <property type="project" value="TreeGrafter"/>
</dbReference>
<keyword evidence="3" id="KW-0498">Mitosis</keyword>
<proteinExistence type="inferred from homology"/>
<keyword evidence="4" id="KW-0833">Ubl conjugation pathway</keyword>
<dbReference type="Gene3D" id="1.20.1310.10">
    <property type="entry name" value="Cullin Repeats"/>
    <property type="match status" value="1"/>
</dbReference>
<dbReference type="GO" id="GO:0031625">
    <property type="term" value="F:ubiquitin protein ligase binding"/>
    <property type="evidence" value="ECO:0007669"/>
    <property type="project" value="InterPro"/>
</dbReference>
<dbReference type="Pfam" id="PF25773">
    <property type="entry name" value="TPR_ANAPC2"/>
    <property type="match status" value="1"/>
</dbReference>
<evidence type="ECO:0000313" key="9">
    <source>
        <dbReference type="EMBL" id="GAX75037.1"/>
    </source>
</evidence>
<dbReference type="GO" id="GO:0006511">
    <property type="term" value="P:ubiquitin-dependent protein catabolic process"/>
    <property type="evidence" value="ECO:0007669"/>
    <property type="project" value="InterPro"/>
</dbReference>
<dbReference type="EMBL" id="BEGY01000010">
    <property type="protein sequence ID" value="GAX75037.1"/>
    <property type="molecule type" value="Genomic_DNA"/>
</dbReference>
<keyword evidence="10" id="KW-1185">Reference proteome</keyword>
<dbReference type="InterPro" id="IPR036317">
    <property type="entry name" value="Cullin_homology_sf"/>
</dbReference>
<dbReference type="Gene3D" id="1.10.10.10">
    <property type="entry name" value="Winged helix-like DNA-binding domain superfamily/Winged helix DNA-binding domain"/>
    <property type="match status" value="1"/>
</dbReference>
<evidence type="ECO:0000256" key="2">
    <source>
        <dbReference type="ARBA" id="ARBA00022618"/>
    </source>
</evidence>
<feature type="region of interest" description="Disordered" evidence="7">
    <location>
        <begin position="491"/>
        <end position="515"/>
    </location>
</feature>
<dbReference type="PANTHER" id="PTHR45957">
    <property type="entry name" value="ANAPHASE-PROMOTING COMPLEX SUBUNIT 2"/>
    <property type="match status" value="1"/>
</dbReference>
<protein>
    <recommendedName>
        <fullName evidence="1">Anaphase-promoting complex subunit 2</fullName>
    </recommendedName>
</protein>
<dbReference type="InterPro" id="IPR016158">
    <property type="entry name" value="Cullin_homology"/>
</dbReference>
<dbReference type="Proteomes" id="UP000232323">
    <property type="component" value="Unassembled WGS sequence"/>
</dbReference>
<dbReference type="AlphaFoldDB" id="A0A250WW27"/>
<evidence type="ECO:0000256" key="5">
    <source>
        <dbReference type="ARBA" id="ARBA00023306"/>
    </source>
</evidence>
<dbReference type="STRING" id="1157962.A0A250WW27"/>
<evidence type="ECO:0000259" key="8">
    <source>
        <dbReference type="PROSITE" id="PS50069"/>
    </source>
</evidence>
<dbReference type="Gene3D" id="3.30.230.130">
    <property type="entry name" value="Cullin, Chain C, Domain 2"/>
    <property type="match status" value="1"/>
</dbReference>
<evidence type="ECO:0000256" key="4">
    <source>
        <dbReference type="ARBA" id="ARBA00022786"/>
    </source>
</evidence>
<dbReference type="SMART" id="SM01013">
    <property type="entry name" value="APC2"/>
    <property type="match status" value="1"/>
</dbReference>
<feature type="domain" description="Cullin family profile" evidence="8">
    <location>
        <begin position="568"/>
        <end position="881"/>
    </location>
</feature>
<dbReference type="Pfam" id="PF26557">
    <property type="entry name" value="Cullin_AB"/>
    <property type="match status" value="1"/>
</dbReference>
<dbReference type="GO" id="GO:0051301">
    <property type="term" value="P:cell division"/>
    <property type="evidence" value="ECO:0007669"/>
    <property type="project" value="UniProtKB-KW"/>
</dbReference>
<dbReference type="Pfam" id="PF08672">
    <property type="entry name" value="ANAPC2"/>
    <property type="match status" value="1"/>
</dbReference>
<gene>
    <name evidence="9" type="ORF">CEUSTIGMA_g2481.t1</name>
</gene>
<dbReference type="InterPro" id="IPR014786">
    <property type="entry name" value="ANAPC2_C"/>
</dbReference>